<sequence>MVLHSSNNNIIVYNYYSNLNTAPEIGNDSEKLTSLDGCLLLDVKYELLNSGVHMLQ</sequence>
<reference evidence="1" key="2">
    <citation type="journal article" date="2015" name="Data Brief">
        <title>Shoot transcriptome of the giant reed, Arundo donax.</title>
        <authorList>
            <person name="Barrero R.A."/>
            <person name="Guerrero F.D."/>
            <person name="Moolhuijzen P."/>
            <person name="Goolsby J.A."/>
            <person name="Tidwell J."/>
            <person name="Bellgard S.E."/>
            <person name="Bellgard M.I."/>
        </authorList>
    </citation>
    <scope>NUCLEOTIDE SEQUENCE</scope>
    <source>
        <tissue evidence="1">Shoot tissue taken approximately 20 cm above the soil surface</tissue>
    </source>
</reference>
<accession>A0A0A9F4L2</accession>
<name>A0A0A9F4L2_ARUDO</name>
<evidence type="ECO:0000313" key="1">
    <source>
        <dbReference type="EMBL" id="JAE07975.1"/>
    </source>
</evidence>
<reference evidence="1" key="1">
    <citation type="submission" date="2014-09" db="EMBL/GenBank/DDBJ databases">
        <authorList>
            <person name="Magalhaes I.L.F."/>
            <person name="Oliveira U."/>
            <person name="Santos F.R."/>
            <person name="Vidigal T.H.D.A."/>
            <person name="Brescovit A.D."/>
            <person name="Santos A.J."/>
        </authorList>
    </citation>
    <scope>NUCLEOTIDE SEQUENCE</scope>
    <source>
        <tissue evidence="1">Shoot tissue taken approximately 20 cm above the soil surface</tissue>
    </source>
</reference>
<protein>
    <submittedName>
        <fullName evidence="1">Uncharacterized protein</fullName>
    </submittedName>
</protein>
<proteinExistence type="predicted"/>
<dbReference type="AlphaFoldDB" id="A0A0A9F4L2"/>
<organism evidence="1">
    <name type="scientific">Arundo donax</name>
    <name type="common">Giant reed</name>
    <name type="synonym">Donax arundinaceus</name>
    <dbReference type="NCBI Taxonomy" id="35708"/>
    <lineage>
        <taxon>Eukaryota</taxon>
        <taxon>Viridiplantae</taxon>
        <taxon>Streptophyta</taxon>
        <taxon>Embryophyta</taxon>
        <taxon>Tracheophyta</taxon>
        <taxon>Spermatophyta</taxon>
        <taxon>Magnoliopsida</taxon>
        <taxon>Liliopsida</taxon>
        <taxon>Poales</taxon>
        <taxon>Poaceae</taxon>
        <taxon>PACMAD clade</taxon>
        <taxon>Arundinoideae</taxon>
        <taxon>Arundineae</taxon>
        <taxon>Arundo</taxon>
    </lineage>
</organism>
<dbReference type="EMBL" id="GBRH01189921">
    <property type="protein sequence ID" value="JAE07975.1"/>
    <property type="molecule type" value="Transcribed_RNA"/>
</dbReference>